<organism evidence="1 2">
    <name type="scientific">Liparis tanakae</name>
    <name type="common">Tanaka's snailfish</name>
    <dbReference type="NCBI Taxonomy" id="230148"/>
    <lineage>
        <taxon>Eukaryota</taxon>
        <taxon>Metazoa</taxon>
        <taxon>Chordata</taxon>
        <taxon>Craniata</taxon>
        <taxon>Vertebrata</taxon>
        <taxon>Euteleostomi</taxon>
        <taxon>Actinopterygii</taxon>
        <taxon>Neopterygii</taxon>
        <taxon>Teleostei</taxon>
        <taxon>Neoteleostei</taxon>
        <taxon>Acanthomorphata</taxon>
        <taxon>Eupercaria</taxon>
        <taxon>Perciformes</taxon>
        <taxon>Cottioidei</taxon>
        <taxon>Cottales</taxon>
        <taxon>Liparidae</taxon>
        <taxon>Liparis</taxon>
    </lineage>
</organism>
<protein>
    <submittedName>
        <fullName evidence="1">Uncharacterized protein</fullName>
    </submittedName>
</protein>
<dbReference type="EMBL" id="SRLO01001624">
    <property type="protein sequence ID" value="TNN36393.1"/>
    <property type="molecule type" value="Genomic_DNA"/>
</dbReference>
<proteinExistence type="predicted"/>
<dbReference type="Proteomes" id="UP000314294">
    <property type="component" value="Unassembled WGS sequence"/>
</dbReference>
<reference evidence="1 2" key="1">
    <citation type="submission" date="2019-03" db="EMBL/GenBank/DDBJ databases">
        <title>First draft genome of Liparis tanakae, snailfish: a comprehensive survey of snailfish specific genes.</title>
        <authorList>
            <person name="Kim W."/>
            <person name="Song I."/>
            <person name="Jeong J.-H."/>
            <person name="Kim D."/>
            <person name="Kim S."/>
            <person name="Ryu S."/>
            <person name="Song J.Y."/>
            <person name="Lee S.K."/>
        </authorList>
    </citation>
    <scope>NUCLEOTIDE SEQUENCE [LARGE SCALE GENOMIC DNA]</scope>
    <source>
        <tissue evidence="1">Muscle</tissue>
    </source>
</reference>
<name>A0A4Z2F6A2_9TELE</name>
<dbReference type="AlphaFoldDB" id="A0A4Z2F6A2"/>
<keyword evidence="2" id="KW-1185">Reference proteome</keyword>
<evidence type="ECO:0000313" key="1">
    <source>
        <dbReference type="EMBL" id="TNN36393.1"/>
    </source>
</evidence>
<sequence length="68" mass="7447">MSRVNAVGCTPPTRVSVLQVLIPQGHWLLLDFSERRTHLAVTGRLACYHGSLNPGYSTELQAQARDTG</sequence>
<accession>A0A4Z2F6A2</accession>
<gene>
    <name evidence="1" type="ORF">EYF80_053440</name>
</gene>
<evidence type="ECO:0000313" key="2">
    <source>
        <dbReference type="Proteomes" id="UP000314294"/>
    </source>
</evidence>
<comment type="caution">
    <text evidence="1">The sequence shown here is derived from an EMBL/GenBank/DDBJ whole genome shotgun (WGS) entry which is preliminary data.</text>
</comment>